<evidence type="ECO:0000256" key="2">
    <source>
        <dbReference type="ARBA" id="ARBA00022737"/>
    </source>
</evidence>
<feature type="coiled-coil region" evidence="7">
    <location>
        <begin position="436"/>
        <end position="465"/>
    </location>
</feature>
<keyword evidence="1" id="KW-0507">mRNA processing</keyword>
<evidence type="ECO:0000313" key="11">
    <source>
        <dbReference type="Proteomes" id="UP000828390"/>
    </source>
</evidence>
<evidence type="ECO:0000256" key="5">
    <source>
        <dbReference type="ARBA" id="ARBA00023163"/>
    </source>
</evidence>
<dbReference type="Pfam" id="PF01805">
    <property type="entry name" value="Surp"/>
    <property type="match status" value="2"/>
</dbReference>
<evidence type="ECO:0000259" key="9">
    <source>
        <dbReference type="PROSITE" id="PS50128"/>
    </source>
</evidence>
<dbReference type="SMART" id="SM01141">
    <property type="entry name" value="DRY_EERY"/>
    <property type="match status" value="1"/>
</dbReference>
<dbReference type="InterPro" id="IPR035967">
    <property type="entry name" value="SWAP/Surp_sf"/>
</dbReference>
<proteinExistence type="predicted"/>
<reference evidence="10" key="2">
    <citation type="submission" date="2020-11" db="EMBL/GenBank/DDBJ databases">
        <authorList>
            <person name="McCartney M.A."/>
            <person name="Auch B."/>
            <person name="Kono T."/>
            <person name="Mallez S."/>
            <person name="Becker A."/>
            <person name="Gohl D.M."/>
            <person name="Silverstein K.A.T."/>
            <person name="Koren S."/>
            <person name="Bechman K.B."/>
            <person name="Herman A."/>
            <person name="Abrahante J.E."/>
            <person name="Garbe J."/>
        </authorList>
    </citation>
    <scope>NUCLEOTIDE SEQUENCE</scope>
    <source>
        <strain evidence="10">Duluth1</strain>
        <tissue evidence="10">Whole animal</tissue>
    </source>
</reference>
<dbReference type="GO" id="GO:0003723">
    <property type="term" value="F:RNA binding"/>
    <property type="evidence" value="ECO:0007669"/>
    <property type="project" value="UniProtKB-KW"/>
</dbReference>
<dbReference type="Proteomes" id="UP000828390">
    <property type="component" value="Unassembled WGS sequence"/>
</dbReference>
<feature type="domain" description="SURP motif" evidence="9">
    <location>
        <begin position="190"/>
        <end position="232"/>
    </location>
</feature>
<dbReference type="SUPFAM" id="SSF109905">
    <property type="entry name" value="Surp module (SWAP domain)"/>
    <property type="match status" value="2"/>
</dbReference>
<keyword evidence="11" id="KW-1185">Reference proteome</keyword>
<dbReference type="Gene3D" id="1.10.10.790">
    <property type="entry name" value="Surp module"/>
    <property type="match status" value="2"/>
</dbReference>
<evidence type="ECO:0000256" key="8">
    <source>
        <dbReference type="SAM" id="MobiDB-lite"/>
    </source>
</evidence>
<comment type="caution">
    <text evidence="10">The sequence shown here is derived from an EMBL/GenBank/DDBJ whole genome shotgun (WGS) entry which is preliminary data.</text>
</comment>
<keyword evidence="6" id="KW-0508">mRNA splicing</keyword>
<keyword evidence="4" id="KW-0805">Transcription regulation</keyword>
<gene>
    <name evidence="10" type="ORF">DPMN_009347</name>
</gene>
<sequence length="499" mass="57096">MMASEWLFPTNAEHDDKSSKSRNDELFVFGYACKIFRDDEQARLVDKGNYLIPWMGDDTLKIDRYDGRGHLYDLRPHDADNLKGQTDMELSADEANIEKLCDEERYLELHTDMAEKTMYEEEEWKRYYESLSEGYKAVGFSYDSYGQLQNADPVAEAQKLSPEDMPFVPAPELQVPAGVQIPATVKENAIIEKTAKFIAEHGVQMEIVMKTKQANNQSFQFMHFENILHLYYKHLVKMIKSKKYIPPSPVKLEREDSLNESGDHNDGSHGYLHPTLMSSRDSPAREPIKPVPLLKVEISETSYGQLLQSFSRVNKEHEEKNKAKELLADVKREAGLSDSALLLPQPAYESSVPPPPGLEPVLLPRSITVKQEPPDESPPSEIVPPPPDAQPIIDRMAMYVAKNGDEFAMVVKSKNDPRFQFLETWHPHYAYYDFKRHLFQEEIEKKQAAAKKMEQQREADRAEQLARGVKFTLRKVKDAEVPSTLDKKPAFTQESSDEG</sequence>
<dbReference type="AlphaFoldDB" id="A0A9D4N112"/>
<evidence type="ECO:0000256" key="1">
    <source>
        <dbReference type="ARBA" id="ARBA00022664"/>
    </source>
</evidence>
<dbReference type="PANTHER" id="PTHR13161">
    <property type="entry name" value="SPLICING FACTOR SUPPRESSOR OF WHITE APRICOT"/>
    <property type="match status" value="1"/>
</dbReference>
<evidence type="ECO:0000256" key="7">
    <source>
        <dbReference type="SAM" id="Coils"/>
    </source>
</evidence>
<accession>A0A9D4N112</accession>
<protein>
    <recommendedName>
        <fullName evidence="9">SURP motif domain-containing protein</fullName>
    </recommendedName>
</protein>
<feature type="compositionally biased region" description="Basic and acidic residues" evidence="8">
    <location>
        <begin position="251"/>
        <end position="267"/>
    </location>
</feature>
<keyword evidence="3" id="KW-0694">RNA-binding</keyword>
<evidence type="ECO:0000256" key="6">
    <source>
        <dbReference type="ARBA" id="ARBA00023187"/>
    </source>
</evidence>
<evidence type="ECO:0000313" key="10">
    <source>
        <dbReference type="EMBL" id="KAH3885354.1"/>
    </source>
</evidence>
<feature type="region of interest" description="Disordered" evidence="8">
    <location>
        <begin position="251"/>
        <end position="286"/>
    </location>
</feature>
<evidence type="ECO:0000256" key="4">
    <source>
        <dbReference type="ARBA" id="ARBA00023015"/>
    </source>
</evidence>
<keyword evidence="2" id="KW-0677">Repeat</keyword>
<keyword evidence="7" id="KW-0175">Coiled coil</keyword>
<evidence type="ECO:0000256" key="3">
    <source>
        <dbReference type="ARBA" id="ARBA00022884"/>
    </source>
</evidence>
<organism evidence="10 11">
    <name type="scientific">Dreissena polymorpha</name>
    <name type="common">Zebra mussel</name>
    <name type="synonym">Mytilus polymorpha</name>
    <dbReference type="NCBI Taxonomy" id="45954"/>
    <lineage>
        <taxon>Eukaryota</taxon>
        <taxon>Metazoa</taxon>
        <taxon>Spiralia</taxon>
        <taxon>Lophotrochozoa</taxon>
        <taxon>Mollusca</taxon>
        <taxon>Bivalvia</taxon>
        <taxon>Autobranchia</taxon>
        <taxon>Heteroconchia</taxon>
        <taxon>Euheterodonta</taxon>
        <taxon>Imparidentia</taxon>
        <taxon>Neoheterodontei</taxon>
        <taxon>Myida</taxon>
        <taxon>Dreissenoidea</taxon>
        <taxon>Dreissenidae</taxon>
        <taxon>Dreissena</taxon>
    </lineage>
</organism>
<dbReference type="InterPro" id="IPR040397">
    <property type="entry name" value="SWAP"/>
</dbReference>
<dbReference type="InterPro" id="IPR019147">
    <property type="entry name" value="SWAP_N_domain"/>
</dbReference>
<reference evidence="10" key="1">
    <citation type="journal article" date="2019" name="bioRxiv">
        <title>The Genome of the Zebra Mussel, Dreissena polymorpha: A Resource for Invasive Species Research.</title>
        <authorList>
            <person name="McCartney M.A."/>
            <person name="Auch B."/>
            <person name="Kono T."/>
            <person name="Mallez S."/>
            <person name="Zhang Y."/>
            <person name="Obille A."/>
            <person name="Becker A."/>
            <person name="Abrahante J.E."/>
            <person name="Garbe J."/>
            <person name="Badalamenti J.P."/>
            <person name="Herman A."/>
            <person name="Mangelson H."/>
            <person name="Liachko I."/>
            <person name="Sullivan S."/>
            <person name="Sone E.D."/>
            <person name="Koren S."/>
            <person name="Silverstein K.A.T."/>
            <person name="Beckman K.B."/>
            <person name="Gohl D.M."/>
        </authorList>
    </citation>
    <scope>NUCLEOTIDE SEQUENCE</scope>
    <source>
        <strain evidence="10">Duluth1</strain>
        <tissue evidence="10">Whole animal</tissue>
    </source>
</reference>
<keyword evidence="5" id="KW-0804">Transcription</keyword>
<dbReference type="SMART" id="SM00648">
    <property type="entry name" value="SWAP"/>
    <property type="match status" value="2"/>
</dbReference>
<dbReference type="PANTHER" id="PTHR13161:SF15">
    <property type="entry name" value="SPLICING FACTOR, SUPPRESSOR OF WHITE-APRICOT HOMOLOG"/>
    <property type="match status" value="1"/>
</dbReference>
<dbReference type="Pfam" id="PF09750">
    <property type="entry name" value="DRY_EERY"/>
    <property type="match status" value="1"/>
</dbReference>
<dbReference type="InterPro" id="IPR000061">
    <property type="entry name" value="Surp"/>
</dbReference>
<dbReference type="EMBL" id="JAIWYP010000001">
    <property type="protein sequence ID" value="KAH3885354.1"/>
    <property type="molecule type" value="Genomic_DNA"/>
</dbReference>
<feature type="domain" description="SURP motif" evidence="9">
    <location>
        <begin position="392"/>
        <end position="432"/>
    </location>
</feature>
<name>A0A9D4N112_DREPO</name>
<dbReference type="GO" id="GO:0000395">
    <property type="term" value="P:mRNA 5'-splice site recognition"/>
    <property type="evidence" value="ECO:0007669"/>
    <property type="project" value="TreeGrafter"/>
</dbReference>
<dbReference type="PROSITE" id="PS50128">
    <property type="entry name" value="SURP"/>
    <property type="match status" value="2"/>
</dbReference>